<protein>
    <submittedName>
        <fullName evidence="1">Uncharacterized protein</fullName>
    </submittedName>
</protein>
<sequence>TLNPEEYYRLKEAIIDEDKDKALLFIKEVLDKKLKEIERPKCVPVFEASYRPNQKDKFIKR</sequence>
<gene>
    <name evidence="1" type="ORF">S06H3_36400</name>
</gene>
<feature type="non-terminal residue" evidence="1">
    <location>
        <position position="1"/>
    </location>
</feature>
<dbReference type="AlphaFoldDB" id="X1NJN5"/>
<dbReference type="EMBL" id="BARV01022043">
    <property type="protein sequence ID" value="GAI30431.1"/>
    <property type="molecule type" value="Genomic_DNA"/>
</dbReference>
<evidence type="ECO:0000313" key="1">
    <source>
        <dbReference type="EMBL" id="GAI30431.1"/>
    </source>
</evidence>
<comment type="caution">
    <text evidence="1">The sequence shown here is derived from an EMBL/GenBank/DDBJ whole genome shotgun (WGS) entry which is preliminary data.</text>
</comment>
<proteinExistence type="predicted"/>
<reference evidence="1" key="1">
    <citation type="journal article" date="2014" name="Front. Microbiol.">
        <title>High frequency of phylogenetically diverse reductive dehalogenase-homologous genes in deep subseafloor sedimentary metagenomes.</title>
        <authorList>
            <person name="Kawai M."/>
            <person name="Futagami T."/>
            <person name="Toyoda A."/>
            <person name="Takaki Y."/>
            <person name="Nishi S."/>
            <person name="Hori S."/>
            <person name="Arai W."/>
            <person name="Tsubouchi T."/>
            <person name="Morono Y."/>
            <person name="Uchiyama I."/>
            <person name="Ito T."/>
            <person name="Fujiyama A."/>
            <person name="Inagaki F."/>
            <person name="Takami H."/>
        </authorList>
    </citation>
    <scope>NUCLEOTIDE SEQUENCE</scope>
    <source>
        <strain evidence="1">Expedition CK06-06</strain>
    </source>
</reference>
<organism evidence="1">
    <name type="scientific">marine sediment metagenome</name>
    <dbReference type="NCBI Taxonomy" id="412755"/>
    <lineage>
        <taxon>unclassified sequences</taxon>
        <taxon>metagenomes</taxon>
        <taxon>ecological metagenomes</taxon>
    </lineage>
</organism>
<name>X1NJN5_9ZZZZ</name>
<accession>X1NJN5</accession>